<dbReference type="Proteomes" id="UP000245462">
    <property type="component" value="Unassembled WGS sequence"/>
</dbReference>
<evidence type="ECO:0000313" key="2">
    <source>
        <dbReference type="Proteomes" id="UP000245462"/>
    </source>
</evidence>
<keyword evidence="2" id="KW-1185">Reference proteome</keyword>
<gene>
    <name evidence="1" type="ORF">C7382_11047</name>
</gene>
<proteinExistence type="predicted"/>
<dbReference type="EMBL" id="QEKY01000010">
    <property type="protein sequence ID" value="PVZ09180.1"/>
    <property type="molecule type" value="Genomic_DNA"/>
</dbReference>
<protein>
    <submittedName>
        <fullName evidence="1">Uncharacterized protein</fullName>
    </submittedName>
</protein>
<dbReference type="AlphaFoldDB" id="A0A2U1FB23"/>
<accession>A0A2U1FB23</accession>
<organism evidence="1 2">
    <name type="scientific">Porphyromonas loveana</name>
    <dbReference type="NCBI Taxonomy" id="1884669"/>
    <lineage>
        <taxon>Bacteria</taxon>
        <taxon>Pseudomonadati</taxon>
        <taxon>Bacteroidota</taxon>
        <taxon>Bacteroidia</taxon>
        <taxon>Bacteroidales</taxon>
        <taxon>Porphyromonadaceae</taxon>
        <taxon>Porphyromonas</taxon>
    </lineage>
</organism>
<sequence length="51" mass="6095">MYLERFHAVCNKVGEVIDRCTSRTTFLELQRNDLYAKKARFIPVRCSLFVR</sequence>
<name>A0A2U1FB23_9PORP</name>
<evidence type="ECO:0000313" key="1">
    <source>
        <dbReference type="EMBL" id="PVZ09180.1"/>
    </source>
</evidence>
<comment type="caution">
    <text evidence="1">The sequence shown here is derived from an EMBL/GenBank/DDBJ whole genome shotgun (WGS) entry which is preliminary data.</text>
</comment>
<reference evidence="1 2" key="1">
    <citation type="submission" date="2018-04" db="EMBL/GenBank/DDBJ databases">
        <title>Genomic Encyclopedia of Type Strains, Phase IV (KMG-IV): sequencing the most valuable type-strain genomes for metagenomic binning, comparative biology and taxonomic classification.</title>
        <authorList>
            <person name="Goeker M."/>
        </authorList>
    </citation>
    <scope>NUCLEOTIDE SEQUENCE [LARGE SCALE GENOMIC DNA]</scope>
    <source>
        <strain evidence="1 2">DSM 28520</strain>
    </source>
</reference>